<dbReference type="Pfam" id="PF03140">
    <property type="entry name" value="DUF247"/>
    <property type="match status" value="1"/>
</dbReference>
<dbReference type="AlphaFoldDB" id="A0A8T0CM32"/>
<proteinExistence type="predicted"/>
<comment type="caution">
    <text evidence="2">The sequence shown here is derived from an EMBL/GenBank/DDBJ whole genome shotgun (WGS) entry which is preliminary data.</text>
</comment>
<feature type="transmembrane region" description="Helical" evidence="1">
    <location>
        <begin position="406"/>
        <end position="430"/>
    </location>
</feature>
<evidence type="ECO:0000256" key="1">
    <source>
        <dbReference type="SAM" id="Phobius"/>
    </source>
</evidence>
<keyword evidence="1" id="KW-0472">Membrane</keyword>
<dbReference type="EMBL" id="MU090001">
    <property type="protein sequence ID" value="KAF7848728.1"/>
    <property type="molecule type" value="Genomic_DNA"/>
</dbReference>
<sequence length="432" mass="49188">MYPPGPNETDWIVQVNESLNFEFLPSDGPQFWEKRSIYKVRSCIADLNSKAYLPQVVSFGPYHHGKDHLLPMEEHKHRTLHRFLKRSRKCLEPFLDSLREVAQALEESYDALDPMRKVGSSEDAASQFLKLMITDGCFLLEILRTTIEEKLDYAVNDPIFSSHGKLHIMPYIKRDMLMLENQLPMLVLDRLVAVESDGKKGYEFINDLIIKFFYSSSTLSKDIGKCLHVLDVYRKSLLLPQKNKPPKEGSKDGKEMIWSATKLHEHGIEFSKSGTSSLKDISFASGVLRLPMITVDDTTKSVYLNLIAYEHFHVGAGNEVTSYIFLMDKIIDKERDVALLEAQGIIQNAIGSDKAVAELFNSLCKEVTLEPESDLYTVHAAVRKYCKNSWYTWIAALCHTYFGSPWSVLSLVAAILLFAIAIIQTAYTMIYH</sequence>
<keyword evidence="1" id="KW-1133">Transmembrane helix</keyword>
<dbReference type="InterPro" id="IPR004158">
    <property type="entry name" value="DUF247_pln"/>
</dbReference>
<dbReference type="OrthoDB" id="1846188at2759"/>
<dbReference type="Gramene" id="rna-gnl|WGS:JABURB|Cocit.L1616.1">
    <property type="protein sequence ID" value="cds-KAF7848728.1"/>
    <property type="gene ID" value="gene-BT93_L1616"/>
</dbReference>
<accession>A0A8T0CM32</accession>
<reference evidence="2" key="1">
    <citation type="submission" date="2020-05" db="EMBL/GenBank/DDBJ databases">
        <title>WGS assembly of Corymbia citriodora subspecies variegata.</title>
        <authorList>
            <person name="Barry K."/>
            <person name="Hundley H."/>
            <person name="Shu S."/>
            <person name="Jenkins J."/>
            <person name="Grimwood J."/>
            <person name="Baten A."/>
        </authorList>
    </citation>
    <scope>NUCLEOTIDE SEQUENCE</scope>
    <source>
        <strain evidence="2">CV2-018</strain>
    </source>
</reference>
<evidence type="ECO:0000313" key="3">
    <source>
        <dbReference type="Proteomes" id="UP000806378"/>
    </source>
</evidence>
<organism evidence="2 3">
    <name type="scientific">Corymbia citriodora subsp. variegata</name>
    <dbReference type="NCBI Taxonomy" id="360336"/>
    <lineage>
        <taxon>Eukaryota</taxon>
        <taxon>Viridiplantae</taxon>
        <taxon>Streptophyta</taxon>
        <taxon>Embryophyta</taxon>
        <taxon>Tracheophyta</taxon>
        <taxon>Spermatophyta</taxon>
        <taxon>Magnoliopsida</taxon>
        <taxon>eudicotyledons</taxon>
        <taxon>Gunneridae</taxon>
        <taxon>Pentapetalae</taxon>
        <taxon>rosids</taxon>
        <taxon>malvids</taxon>
        <taxon>Myrtales</taxon>
        <taxon>Myrtaceae</taxon>
        <taxon>Myrtoideae</taxon>
        <taxon>Eucalypteae</taxon>
        <taxon>Corymbia</taxon>
    </lineage>
</organism>
<keyword evidence="1" id="KW-0812">Transmembrane</keyword>
<gene>
    <name evidence="2" type="ORF">BT93_L1616</name>
</gene>
<dbReference type="Proteomes" id="UP000806378">
    <property type="component" value="Unassembled WGS sequence"/>
</dbReference>
<dbReference type="PANTHER" id="PTHR31170:SF18">
    <property type="entry name" value="(WILD MALAYSIAN BANANA) HYPOTHETICAL PROTEIN"/>
    <property type="match status" value="1"/>
</dbReference>
<keyword evidence="3" id="KW-1185">Reference proteome</keyword>
<protein>
    <submittedName>
        <fullName evidence="2">Uncharacterized protein</fullName>
    </submittedName>
</protein>
<name>A0A8T0CM32_CORYI</name>
<evidence type="ECO:0000313" key="2">
    <source>
        <dbReference type="EMBL" id="KAF7848728.1"/>
    </source>
</evidence>
<dbReference type="PANTHER" id="PTHR31170">
    <property type="entry name" value="BNAC04G53230D PROTEIN"/>
    <property type="match status" value="1"/>
</dbReference>